<dbReference type="GO" id="GO:0016616">
    <property type="term" value="F:oxidoreductase activity, acting on the CH-OH group of donors, NAD or NADP as acceptor"/>
    <property type="evidence" value="ECO:0007669"/>
    <property type="project" value="InterPro"/>
</dbReference>
<proteinExistence type="inferred from homology"/>
<evidence type="ECO:0000256" key="4">
    <source>
        <dbReference type="RuleBase" id="RU003719"/>
    </source>
</evidence>
<feature type="domain" description="D-isomer specific 2-hydroxyacid dehydrogenase catalytic" evidence="5">
    <location>
        <begin position="36"/>
        <end position="315"/>
    </location>
</feature>
<evidence type="ECO:0000313" key="8">
    <source>
        <dbReference type="Proteomes" id="UP000782312"/>
    </source>
</evidence>
<dbReference type="SUPFAM" id="SSF52283">
    <property type="entry name" value="Formate/glycerate dehydrogenase catalytic domain-like"/>
    <property type="match status" value="1"/>
</dbReference>
<dbReference type="Pfam" id="PF00389">
    <property type="entry name" value="2-Hacid_dh"/>
    <property type="match status" value="1"/>
</dbReference>
<evidence type="ECO:0000256" key="3">
    <source>
        <dbReference type="ARBA" id="ARBA00023027"/>
    </source>
</evidence>
<evidence type="ECO:0000313" key="7">
    <source>
        <dbReference type="EMBL" id="MBI3129030.1"/>
    </source>
</evidence>
<protein>
    <submittedName>
        <fullName evidence="7">Hydroxyacid dehydrogenase</fullName>
    </submittedName>
</protein>
<reference evidence="7" key="1">
    <citation type="submission" date="2020-07" db="EMBL/GenBank/DDBJ databases">
        <title>Huge and variable diversity of episymbiotic CPR bacteria and DPANN archaea in groundwater ecosystems.</title>
        <authorList>
            <person name="He C.Y."/>
            <person name="Keren R."/>
            <person name="Whittaker M."/>
            <person name="Farag I.F."/>
            <person name="Doudna J."/>
            <person name="Cate J.H.D."/>
            <person name="Banfield J.F."/>
        </authorList>
    </citation>
    <scope>NUCLEOTIDE SEQUENCE</scope>
    <source>
        <strain evidence="7">NC_groundwater_763_Ag_S-0.2um_68_21</strain>
    </source>
</reference>
<sequence>MSAKPVFFIPEFREPRETLRRLLSPHGEIRDGGARKWSEAELLRDAKGWDALIVTSREQITAPVIETADKLRIIAKIGVGVENIDIPAATRRGVPVVNCPGSNAVSVAEMALGLILAAVREIPQGMENLRRGHWRDKVNIRWELTGATFGIVGFGNVGRQLARLLRGFEGRILAYDAFLSPERVRAGGAEPADLDTLTRESDIVSIHCSLTPETRHMFGAARLRMMKRRAILVNCARGAVIDEAALVRALREGVIAGAGLDVFEEEPASKDTPLFSLPNVVFTPHQAGATHQARERINEMAADGVLRALRGERPDASMLLNPEVYKA</sequence>
<dbReference type="GO" id="GO:0051287">
    <property type="term" value="F:NAD binding"/>
    <property type="evidence" value="ECO:0007669"/>
    <property type="project" value="InterPro"/>
</dbReference>
<name>A0A932I0B5_UNCTE</name>
<evidence type="ECO:0000256" key="1">
    <source>
        <dbReference type="ARBA" id="ARBA00005854"/>
    </source>
</evidence>
<dbReference type="AlphaFoldDB" id="A0A932I0B5"/>
<dbReference type="PANTHER" id="PTHR42789">
    <property type="entry name" value="D-ISOMER SPECIFIC 2-HYDROXYACID DEHYDROGENASE FAMILY PROTEIN (AFU_ORTHOLOGUE AFUA_6G10090)"/>
    <property type="match status" value="1"/>
</dbReference>
<dbReference type="InterPro" id="IPR006139">
    <property type="entry name" value="D-isomer_2_OHA_DH_cat_dom"/>
</dbReference>
<dbReference type="Proteomes" id="UP000782312">
    <property type="component" value="Unassembled WGS sequence"/>
</dbReference>
<dbReference type="FunFam" id="3.40.50.720:FF:000203">
    <property type="entry name" value="D-3-phosphoglycerate dehydrogenase (SerA)"/>
    <property type="match status" value="1"/>
</dbReference>
<dbReference type="Gene3D" id="3.40.50.720">
    <property type="entry name" value="NAD(P)-binding Rossmann-like Domain"/>
    <property type="match status" value="2"/>
</dbReference>
<dbReference type="InterPro" id="IPR050857">
    <property type="entry name" value="D-2-hydroxyacid_DH"/>
</dbReference>
<dbReference type="PANTHER" id="PTHR42789:SF1">
    <property type="entry name" value="D-ISOMER SPECIFIC 2-HYDROXYACID DEHYDROGENASE FAMILY PROTEIN (AFU_ORTHOLOGUE AFUA_6G10090)"/>
    <property type="match status" value="1"/>
</dbReference>
<comment type="caution">
    <text evidence="7">The sequence shown here is derived from an EMBL/GenBank/DDBJ whole genome shotgun (WGS) entry which is preliminary data.</text>
</comment>
<comment type="similarity">
    <text evidence="1 4">Belongs to the D-isomer specific 2-hydroxyacid dehydrogenase family.</text>
</comment>
<dbReference type="SUPFAM" id="SSF51735">
    <property type="entry name" value="NAD(P)-binding Rossmann-fold domains"/>
    <property type="match status" value="1"/>
</dbReference>
<accession>A0A932I0B5</accession>
<dbReference type="InterPro" id="IPR036291">
    <property type="entry name" value="NAD(P)-bd_dom_sf"/>
</dbReference>
<dbReference type="InterPro" id="IPR006140">
    <property type="entry name" value="D-isomer_DH_NAD-bd"/>
</dbReference>
<evidence type="ECO:0000259" key="6">
    <source>
        <dbReference type="Pfam" id="PF02826"/>
    </source>
</evidence>
<evidence type="ECO:0000256" key="2">
    <source>
        <dbReference type="ARBA" id="ARBA00023002"/>
    </source>
</evidence>
<keyword evidence="3" id="KW-0520">NAD</keyword>
<keyword evidence="2 4" id="KW-0560">Oxidoreductase</keyword>
<dbReference type="EMBL" id="JACPUR010000037">
    <property type="protein sequence ID" value="MBI3129030.1"/>
    <property type="molecule type" value="Genomic_DNA"/>
</dbReference>
<feature type="domain" description="D-isomer specific 2-hydroxyacid dehydrogenase NAD-binding" evidence="6">
    <location>
        <begin position="112"/>
        <end position="287"/>
    </location>
</feature>
<dbReference type="Pfam" id="PF02826">
    <property type="entry name" value="2-Hacid_dh_C"/>
    <property type="match status" value="1"/>
</dbReference>
<evidence type="ECO:0000259" key="5">
    <source>
        <dbReference type="Pfam" id="PF00389"/>
    </source>
</evidence>
<gene>
    <name evidence="7" type="ORF">HYZ11_15600</name>
</gene>
<organism evidence="7 8">
    <name type="scientific">Tectimicrobiota bacterium</name>
    <dbReference type="NCBI Taxonomy" id="2528274"/>
    <lineage>
        <taxon>Bacteria</taxon>
        <taxon>Pseudomonadati</taxon>
        <taxon>Nitrospinota/Tectimicrobiota group</taxon>
        <taxon>Candidatus Tectimicrobiota</taxon>
    </lineage>
</organism>
<dbReference type="CDD" id="cd12173">
    <property type="entry name" value="PGDH_4"/>
    <property type="match status" value="1"/>
</dbReference>